<organism evidence="2 3">
    <name type="scientific">Perilla frutescens var. hirtella</name>
    <name type="common">Perilla citriodora</name>
    <name type="synonym">Perilla setoyensis</name>
    <dbReference type="NCBI Taxonomy" id="608512"/>
    <lineage>
        <taxon>Eukaryota</taxon>
        <taxon>Viridiplantae</taxon>
        <taxon>Streptophyta</taxon>
        <taxon>Embryophyta</taxon>
        <taxon>Tracheophyta</taxon>
        <taxon>Spermatophyta</taxon>
        <taxon>Magnoliopsida</taxon>
        <taxon>eudicotyledons</taxon>
        <taxon>Gunneridae</taxon>
        <taxon>Pentapetalae</taxon>
        <taxon>asterids</taxon>
        <taxon>lamiids</taxon>
        <taxon>Lamiales</taxon>
        <taxon>Lamiaceae</taxon>
        <taxon>Nepetoideae</taxon>
        <taxon>Elsholtzieae</taxon>
        <taxon>Perilla</taxon>
    </lineage>
</organism>
<sequence>MAAPPSFLRPKTAGFHPNCRRLLHGTREFPGSVGYSSLSRGRRSMYCCSSAVKKKTENGAAAAAGVAQSEIPVRIVAVVGEGSVSPLKSTPWYDVMLHTARRLKWVDEGYEMVVYTDESCRAENAAAAMEKLHQANILMVVAVTHQESIKWIHSNSQDVANIVSFESSPASLTSKFGGYLVQNKFVVGSIFSKLPLPWPKSKKLKEVASSVSEAWNRHNSDDIRLCFLIIINAYIKPVPTLKKLRAKGFSTFKSMVRKCGPQIFNCLMDANCRKALRCLNECDPVDQASSYLCLASYESRRLEEFSLCVLQRHNCLELDAKIPEKPVVAPMVQFRGEELDHETAEDLLVGWLGRRGWSWRVVAGPNPAYGQFPCQHQLFYRGRARGSFWYEPVFQVRTLDGDLVWRRRKNRVMRGTKPGTFHFSALDNGVVSNEFWTIVDVSDDFSWGLFHFHGAARVAGQSYTGAVLVSPTGLYPDESQRQRLTSALDRCSIKEWEMINVDNCSCQNPPLGLPEGSRLHYKMKVESLEEDSLPSV</sequence>
<proteinExistence type="predicted"/>
<evidence type="ECO:0000313" key="2">
    <source>
        <dbReference type="EMBL" id="KAH6833703.1"/>
    </source>
</evidence>
<protein>
    <submittedName>
        <fullName evidence="2">Violaxanthin de-epoxidase-like protein</fullName>
    </submittedName>
</protein>
<dbReference type="Proteomes" id="UP001190926">
    <property type="component" value="Unassembled WGS sequence"/>
</dbReference>
<comment type="caution">
    <text evidence="2">The sequence shown here is derived from an EMBL/GenBank/DDBJ whole genome shotgun (WGS) entry which is preliminary data.</text>
</comment>
<dbReference type="InterPro" id="IPR010788">
    <property type="entry name" value="VDE_dom"/>
</dbReference>
<name>A0AAD4JIF8_PERFH</name>
<keyword evidence="3" id="KW-1185">Reference proteome</keyword>
<gene>
    <name evidence="2" type="ORF">C2S53_005110</name>
</gene>
<evidence type="ECO:0000313" key="3">
    <source>
        <dbReference type="Proteomes" id="UP001190926"/>
    </source>
</evidence>
<dbReference type="Gene3D" id="2.40.128.20">
    <property type="match status" value="1"/>
</dbReference>
<dbReference type="GO" id="GO:0046422">
    <property type="term" value="F:violaxanthin de-epoxidase activity"/>
    <property type="evidence" value="ECO:0007669"/>
    <property type="project" value="InterPro"/>
</dbReference>
<dbReference type="InterPro" id="IPR044682">
    <property type="entry name" value="VDE"/>
</dbReference>
<dbReference type="PANTHER" id="PTHR33970:SF2">
    <property type="entry name" value="OS01G0716400 PROTEIN"/>
    <property type="match status" value="1"/>
</dbReference>
<dbReference type="EMBL" id="SDAM02000055">
    <property type="protein sequence ID" value="KAH6833703.1"/>
    <property type="molecule type" value="Genomic_DNA"/>
</dbReference>
<feature type="domain" description="VDE lipocalin" evidence="1">
    <location>
        <begin position="253"/>
        <end position="503"/>
    </location>
</feature>
<dbReference type="GO" id="GO:0010028">
    <property type="term" value="P:xanthophyll cycle"/>
    <property type="evidence" value="ECO:0007669"/>
    <property type="project" value="InterPro"/>
</dbReference>
<dbReference type="InterPro" id="IPR012674">
    <property type="entry name" value="Calycin"/>
</dbReference>
<reference evidence="2 3" key="1">
    <citation type="journal article" date="2021" name="Nat. Commun.">
        <title>Incipient diploidization of the medicinal plant Perilla within 10,000 years.</title>
        <authorList>
            <person name="Zhang Y."/>
            <person name="Shen Q."/>
            <person name="Leng L."/>
            <person name="Zhang D."/>
            <person name="Chen S."/>
            <person name="Shi Y."/>
            <person name="Ning Z."/>
            <person name="Chen S."/>
        </authorList>
    </citation>
    <scope>NUCLEOTIDE SEQUENCE [LARGE SCALE GENOMIC DNA]</scope>
    <source>
        <strain evidence="3">cv. PC099</strain>
    </source>
</reference>
<dbReference type="AlphaFoldDB" id="A0AAD4JIF8"/>
<dbReference type="Pfam" id="PF07137">
    <property type="entry name" value="VDE"/>
    <property type="match status" value="1"/>
</dbReference>
<evidence type="ECO:0000259" key="1">
    <source>
        <dbReference type="Pfam" id="PF07137"/>
    </source>
</evidence>
<dbReference type="PANTHER" id="PTHR33970">
    <property type="entry name" value="VIOLAXANTHIN DE-EPOXIDASE, CHLOROPLASTIC-RELATED"/>
    <property type="match status" value="1"/>
</dbReference>
<accession>A0AAD4JIF8</accession>